<reference evidence="2 3" key="1">
    <citation type="journal article" date="2022" name="Syst. Appl. Microbiol.">
        <title>Rhodopirellula aestuarii sp. nov., a novel member of the genus Rhodopirellula isolated from brackish sediments collected in the Tagus River estuary, Portugal.</title>
        <authorList>
            <person name="Vitorino I.R."/>
            <person name="Klimek D."/>
            <person name="Calusinska M."/>
            <person name="Lobo-da-Cunha A."/>
            <person name="Vasconcelos V."/>
            <person name="Lage O.M."/>
        </authorList>
    </citation>
    <scope>NUCLEOTIDE SEQUENCE [LARGE SCALE GENOMIC DNA]</scope>
    <source>
        <strain evidence="2 3">ICT_H3.1</strain>
    </source>
</reference>
<dbReference type="RefSeq" id="WP_250931344.1">
    <property type="nucleotide sequence ID" value="NZ_JAMQBK010000062.1"/>
</dbReference>
<accession>A0ABT0U9P5</accession>
<protein>
    <submittedName>
        <fullName evidence="2">Uncharacterized protein</fullName>
    </submittedName>
</protein>
<gene>
    <name evidence="2" type="ORF">NB063_23510</name>
</gene>
<evidence type="ECO:0000256" key="1">
    <source>
        <dbReference type="SAM" id="SignalP"/>
    </source>
</evidence>
<dbReference type="EMBL" id="JAMQBK010000062">
    <property type="protein sequence ID" value="MCM2373591.1"/>
    <property type="molecule type" value="Genomic_DNA"/>
</dbReference>
<name>A0ABT0U9P5_9BACT</name>
<proteinExistence type="predicted"/>
<organism evidence="2 3">
    <name type="scientific">Aporhodopirellula aestuarii</name>
    <dbReference type="NCBI Taxonomy" id="2950107"/>
    <lineage>
        <taxon>Bacteria</taxon>
        <taxon>Pseudomonadati</taxon>
        <taxon>Planctomycetota</taxon>
        <taxon>Planctomycetia</taxon>
        <taxon>Pirellulales</taxon>
        <taxon>Pirellulaceae</taxon>
        <taxon>Aporhodopirellula</taxon>
    </lineage>
</organism>
<feature type="chain" id="PRO_5047096588" evidence="1">
    <location>
        <begin position="26"/>
        <end position="167"/>
    </location>
</feature>
<sequence length="167" mass="18593">MKFNPCLMFAALFVASFVFTSVSNAQQLIEIELKIKGTTIDRVPNFVEVITSNPRAAAAQLFAAGGVNLEEDTRGNGRFTVFHHKVLHVFHTVADYKSMLQGHAFKDGDVVYKYWLGSEAEEKEFVERFGLQVAERNCRVGETPVTLYAASPGYFVICSGKRRVAAH</sequence>
<keyword evidence="3" id="KW-1185">Reference proteome</keyword>
<keyword evidence="1" id="KW-0732">Signal</keyword>
<evidence type="ECO:0000313" key="3">
    <source>
        <dbReference type="Proteomes" id="UP001202961"/>
    </source>
</evidence>
<dbReference type="Proteomes" id="UP001202961">
    <property type="component" value="Unassembled WGS sequence"/>
</dbReference>
<feature type="signal peptide" evidence="1">
    <location>
        <begin position="1"/>
        <end position="25"/>
    </location>
</feature>
<evidence type="ECO:0000313" key="2">
    <source>
        <dbReference type="EMBL" id="MCM2373591.1"/>
    </source>
</evidence>
<comment type="caution">
    <text evidence="2">The sequence shown here is derived from an EMBL/GenBank/DDBJ whole genome shotgun (WGS) entry which is preliminary data.</text>
</comment>